<feature type="transmembrane region" description="Helical" evidence="2">
    <location>
        <begin position="100"/>
        <end position="123"/>
    </location>
</feature>
<feature type="compositionally biased region" description="Low complexity" evidence="1">
    <location>
        <begin position="207"/>
        <end position="217"/>
    </location>
</feature>
<keyword evidence="2" id="KW-0472">Membrane</keyword>
<dbReference type="Proteomes" id="UP000469185">
    <property type="component" value="Unassembled WGS sequence"/>
</dbReference>
<evidence type="ECO:0000313" key="5">
    <source>
        <dbReference type="Proteomes" id="UP000469185"/>
    </source>
</evidence>
<dbReference type="InterPro" id="IPR036779">
    <property type="entry name" value="LysM_dom_sf"/>
</dbReference>
<feature type="compositionally biased region" description="Pro residues" evidence="1">
    <location>
        <begin position="1"/>
        <end position="15"/>
    </location>
</feature>
<protein>
    <recommendedName>
        <fullName evidence="3">Bacterial transcriptional activator domain-containing protein</fullName>
    </recommendedName>
</protein>
<keyword evidence="2" id="KW-1133">Transmembrane helix</keyword>
<evidence type="ECO:0000259" key="3">
    <source>
        <dbReference type="SMART" id="SM01043"/>
    </source>
</evidence>
<keyword evidence="5" id="KW-1185">Reference proteome</keyword>
<dbReference type="Gene3D" id="3.10.350.10">
    <property type="entry name" value="LysM domain"/>
    <property type="match status" value="1"/>
</dbReference>
<dbReference type="InterPro" id="IPR052196">
    <property type="entry name" value="Bact_Kbp"/>
</dbReference>
<dbReference type="SMART" id="SM01043">
    <property type="entry name" value="BTAD"/>
    <property type="match status" value="1"/>
</dbReference>
<feature type="compositionally biased region" description="Low complexity" evidence="1">
    <location>
        <begin position="369"/>
        <end position="378"/>
    </location>
</feature>
<gene>
    <name evidence="4" type="ORF">G1H11_13465</name>
</gene>
<feature type="compositionally biased region" description="Acidic residues" evidence="1">
    <location>
        <begin position="313"/>
        <end position="324"/>
    </location>
</feature>
<feature type="transmembrane region" description="Helical" evidence="2">
    <location>
        <begin position="51"/>
        <end position="76"/>
    </location>
</feature>
<feature type="domain" description="Bacterial transcriptional activator" evidence="3">
    <location>
        <begin position="843"/>
        <end position="989"/>
    </location>
</feature>
<dbReference type="Gene3D" id="1.25.40.10">
    <property type="entry name" value="Tetratricopeptide repeat domain"/>
    <property type="match status" value="1"/>
</dbReference>
<proteinExistence type="predicted"/>
<sequence>MSPVENPPPPPPPSSVRPGQSGATAEPAGVTREIGPQRFQRSAEAEPERNLVQAIVAGLALALLVVGVPVALLALAGPPPIPTSLPSRDDLTGTIGAEQLVGVLVWIVWLAWLQFTICVLVEMRSAVRGIGLPSRVPMSGASQRLARVLVGSILLAATAAGQASAAVPATPADMSGAAGKSVISAAAVTEDTTVAGTVHERDDRSESGSSSRSGPSDQAVYRLGDMVLDPEDGKELLGMKVYVVQPPEGRYHDNLWDIAERTLGDGRRYQEIYELNKGREQPDGHELSLARLIYPNWLIALPDDATDADVVTYEEPEAEAEEEPAGTGAGESGDEPAAEGDATGENASTEGEAAEDTGGKALTGDGRDATGSGTEGAAEAQNTYRDLVFGGLLAAGVLGAIEMVRRRRRTPEPGDDALEAEVALRVGADPDRARWLDYALRSLAAQCRDAGTPLPAVYAAYVDNESVDLMIAPARLDAPEPWEVTEDGRRWTLERENVAGVGQPIADGVLAPYPGLVSLGRDGDWDILIDLEAAGGPVSIVGDPGAAFEVATAIAVELATNQWSDHLRVTAAGLPDELTVFEPGRLRLVGDVSSVMPELMSRRVDGLGPDVLTGRLAPGGGGAWMPEYVVLGTGPGEETAAALTELTSAASRSPVGVVCAGEVPGARWRLSVDSSGTIDVPALGLRFQANQLSWRSIEAIAGLVDPERYGGGDDPDGPILHEAWLPEARPEIPEPPATLDVAHLATAPVRVFVLGPVEVQCAHDIDDERRALATEIVVYLSLHPEGVHPTVLSAAIWPRGVTAAVRESTFARVRDWLGVDPDGSPYLLMTADGRLKLSPDVILDWDVVCGLLLRSRAARDPREEADLLRKALRVARGPVLADRPQGRYSWIARARLERLASDVLIDAAHRLSVLSGDGGDPGTAAAAARAGLRVRPGEQLLWRDLLQAQHAADGAAGAMTVAEEMSGVLTGLGVPDLEPETGALLDELIPGSGADRSGVHRRDLA</sequence>
<name>A0A6N9YN00_9ACTN</name>
<dbReference type="InterPro" id="IPR005158">
    <property type="entry name" value="BTAD"/>
</dbReference>
<accession>A0A6N9YN00</accession>
<dbReference type="RefSeq" id="WP_163819080.1">
    <property type="nucleotide sequence ID" value="NZ_JAAGOB010000006.1"/>
</dbReference>
<dbReference type="EMBL" id="JAAGOB010000006">
    <property type="protein sequence ID" value="NED96317.1"/>
    <property type="molecule type" value="Genomic_DNA"/>
</dbReference>
<dbReference type="SUPFAM" id="SSF48452">
    <property type="entry name" value="TPR-like"/>
    <property type="match status" value="1"/>
</dbReference>
<feature type="region of interest" description="Disordered" evidence="1">
    <location>
        <begin position="1"/>
        <end position="33"/>
    </location>
</feature>
<evidence type="ECO:0000313" key="4">
    <source>
        <dbReference type="EMBL" id="NED96317.1"/>
    </source>
</evidence>
<feature type="region of interest" description="Disordered" evidence="1">
    <location>
        <begin position="193"/>
        <end position="220"/>
    </location>
</feature>
<evidence type="ECO:0000256" key="2">
    <source>
        <dbReference type="SAM" id="Phobius"/>
    </source>
</evidence>
<dbReference type="InterPro" id="IPR011990">
    <property type="entry name" value="TPR-like_helical_dom_sf"/>
</dbReference>
<reference evidence="4 5" key="1">
    <citation type="submission" date="2020-02" db="EMBL/GenBank/DDBJ databases">
        <authorList>
            <person name="Li X.-J."/>
            <person name="Feng X.-M."/>
        </authorList>
    </citation>
    <scope>NUCLEOTIDE SEQUENCE [LARGE SCALE GENOMIC DNA]</scope>
    <source>
        <strain evidence="4 5">CGMCC 4.7225</strain>
    </source>
</reference>
<dbReference type="AlphaFoldDB" id="A0A6N9YN00"/>
<keyword evidence="2" id="KW-0812">Transmembrane</keyword>
<dbReference type="PANTHER" id="PTHR34700">
    <property type="entry name" value="POTASSIUM BINDING PROTEIN KBP"/>
    <property type="match status" value="1"/>
</dbReference>
<evidence type="ECO:0000256" key="1">
    <source>
        <dbReference type="SAM" id="MobiDB-lite"/>
    </source>
</evidence>
<comment type="caution">
    <text evidence="4">The sequence shown here is derived from an EMBL/GenBank/DDBJ whole genome shotgun (WGS) entry which is preliminary data.</text>
</comment>
<dbReference type="PANTHER" id="PTHR34700:SF4">
    <property type="entry name" value="PHAGE-LIKE ELEMENT PBSX PROTEIN XKDP"/>
    <property type="match status" value="1"/>
</dbReference>
<organism evidence="4 5">
    <name type="scientific">Phytoactinopolyspora alkaliphila</name>
    <dbReference type="NCBI Taxonomy" id="1783498"/>
    <lineage>
        <taxon>Bacteria</taxon>
        <taxon>Bacillati</taxon>
        <taxon>Actinomycetota</taxon>
        <taxon>Actinomycetes</taxon>
        <taxon>Jiangellales</taxon>
        <taxon>Jiangellaceae</taxon>
        <taxon>Phytoactinopolyspora</taxon>
    </lineage>
</organism>
<feature type="region of interest" description="Disordered" evidence="1">
    <location>
        <begin position="313"/>
        <end position="378"/>
    </location>
</feature>
<dbReference type="Pfam" id="PF03704">
    <property type="entry name" value="BTAD"/>
    <property type="match status" value="1"/>
</dbReference>
<feature type="transmembrane region" description="Helical" evidence="2">
    <location>
        <begin position="144"/>
        <end position="165"/>
    </location>
</feature>